<dbReference type="InterPro" id="IPR006879">
    <property type="entry name" value="YdjC-like"/>
</dbReference>
<dbReference type="Proteomes" id="UP001478817">
    <property type="component" value="Unassembled WGS sequence"/>
</dbReference>
<accession>A0ABV1IHC8</accession>
<comment type="caution">
    <text evidence="6">The sequence shown here is derived from an EMBL/GenBank/DDBJ whole genome shotgun (WGS) entry which is preliminary data.</text>
</comment>
<dbReference type="Pfam" id="PF04794">
    <property type="entry name" value="YdjC"/>
    <property type="match status" value="1"/>
</dbReference>
<keyword evidence="5" id="KW-0119">Carbohydrate metabolism</keyword>
<dbReference type="Gene3D" id="3.20.20.370">
    <property type="entry name" value="Glycoside hydrolase/deacetylase"/>
    <property type="match status" value="1"/>
</dbReference>
<sequence>MSKKLIVSADDFGLSEAYDLGAVKAYREGVASVLSLIVSTDEAPRAVELRNRRCPEAQLALHVNYCAGRPVSDPADIPSLVDERGLFHRSSEWVQGPMGDPKCQGSVSPTFEDLLREMRAQVCRYEELVGAPPRRVEAHSVMTEEMLRAFAEVGDELGVHNESIQGEESPTLRSCGECVPEGGRAAKLALVARGCTPEDWESDAFGILGCPYEIAILHFHPGYVDQRVVDCSSLVLARCRDLQTLTDPRVRAWVEANGIDLVDYDAVYRD</sequence>
<organism evidence="6 7">
    <name type="scientific">Paratractidigestivibacter faecalis</name>
    <dbReference type="NCBI Taxonomy" id="2292441"/>
    <lineage>
        <taxon>Bacteria</taxon>
        <taxon>Bacillati</taxon>
        <taxon>Actinomycetota</taxon>
        <taxon>Coriobacteriia</taxon>
        <taxon>Coriobacteriales</taxon>
        <taxon>Atopobiaceae</taxon>
        <taxon>Paratractidigestivibacter</taxon>
    </lineage>
</organism>
<evidence type="ECO:0000256" key="4">
    <source>
        <dbReference type="ARBA" id="ARBA00022842"/>
    </source>
</evidence>
<dbReference type="SUPFAM" id="SSF88713">
    <property type="entry name" value="Glycoside hydrolase/deacetylase"/>
    <property type="match status" value="1"/>
</dbReference>
<protein>
    <submittedName>
        <fullName evidence="6">ChbG/HpnK family deacetylase</fullName>
    </submittedName>
</protein>
<dbReference type="RefSeq" id="WP_349182976.1">
    <property type="nucleotide sequence ID" value="NZ_JBBNGS010000016.1"/>
</dbReference>
<keyword evidence="4" id="KW-0460">Magnesium</keyword>
<dbReference type="EMBL" id="JBBNGS010000016">
    <property type="protein sequence ID" value="MEQ2638307.1"/>
    <property type="molecule type" value="Genomic_DNA"/>
</dbReference>
<evidence type="ECO:0000256" key="5">
    <source>
        <dbReference type="ARBA" id="ARBA00023277"/>
    </source>
</evidence>
<keyword evidence="7" id="KW-1185">Reference proteome</keyword>
<dbReference type="InterPro" id="IPR011330">
    <property type="entry name" value="Glyco_hydro/deAcase_b/a-brl"/>
</dbReference>
<dbReference type="PANTHER" id="PTHR31609:SF1">
    <property type="entry name" value="CARBOHYDRATE DEACETYLASE"/>
    <property type="match status" value="1"/>
</dbReference>
<reference evidence="6 7" key="1">
    <citation type="submission" date="2024-04" db="EMBL/GenBank/DDBJ databases">
        <title>Human intestinal bacterial collection.</title>
        <authorList>
            <person name="Pauvert C."/>
            <person name="Hitch T.C.A."/>
            <person name="Clavel T."/>
        </authorList>
    </citation>
    <scope>NUCLEOTIDE SEQUENCE [LARGE SCALE GENOMIC DNA]</scope>
    <source>
        <strain evidence="6 7">CLA-AA-H197</strain>
    </source>
</reference>
<keyword evidence="3" id="KW-0378">Hydrolase</keyword>
<name>A0ABV1IHC8_9ACTN</name>
<evidence type="ECO:0000256" key="2">
    <source>
        <dbReference type="ARBA" id="ARBA00022723"/>
    </source>
</evidence>
<dbReference type="PANTHER" id="PTHR31609">
    <property type="entry name" value="YDJC DEACETYLASE FAMILY MEMBER"/>
    <property type="match status" value="1"/>
</dbReference>
<evidence type="ECO:0000256" key="3">
    <source>
        <dbReference type="ARBA" id="ARBA00022801"/>
    </source>
</evidence>
<proteinExistence type="predicted"/>
<keyword evidence="2" id="KW-0479">Metal-binding</keyword>
<evidence type="ECO:0000313" key="7">
    <source>
        <dbReference type="Proteomes" id="UP001478817"/>
    </source>
</evidence>
<gene>
    <name evidence="6" type="ORF">AAAT05_08135</name>
</gene>
<evidence type="ECO:0000256" key="1">
    <source>
        <dbReference type="ARBA" id="ARBA00001946"/>
    </source>
</evidence>
<evidence type="ECO:0000313" key="6">
    <source>
        <dbReference type="EMBL" id="MEQ2638307.1"/>
    </source>
</evidence>
<comment type="cofactor">
    <cofactor evidence="1">
        <name>Mg(2+)</name>
        <dbReference type="ChEBI" id="CHEBI:18420"/>
    </cofactor>
</comment>